<evidence type="ECO:0000313" key="1">
    <source>
        <dbReference type="EMBL" id="KAB2601055.1"/>
    </source>
</evidence>
<dbReference type="AlphaFoldDB" id="A0A5N5FD79"/>
<comment type="caution">
    <text evidence="1">The sequence shown here is derived from an EMBL/GenBank/DDBJ whole genome shotgun (WGS) entry which is preliminary data.</text>
</comment>
<reference evidence="1 2" key="3">
    <citation type="submission" date="2019-11" db="EMBL/GenBank/DDBJ databases">
        <title>A de novo genome assembly of a pear dwarfing rootstock.</title>
        <authorList>
            <person name="Wang F."/>
            <person name="Wang J."/>
            <person name="Li S."/>
            <person name="Zhang Y."/>
            <person name="Fang M."/>
            <person name="Ma L."/>
            <person name="Zhao Y."/>
            <person name="Jiang S."/>
        </authorList>
    </citation>
    <scope>NUCLEOTIDE SEQUENCE [LARGE SCALE GENOMIC DNA]</scope>
    <source>
        <strain evidence="1">S2</strain>
        <tissue evidence="1">Leaf</tissue>
    </source>
</reference>
<gene>
    <name evidence="1" type="ORF">D8674_002060</name>
</gene>
<organism evidence="1 2">
    <name type="scientific">Pyrus ussuriensis x Pyrus communis</name>
    <dbReference type="NCBI Taxonomy" id="2448454"/>
    <lineage>
        <taxon>Eukaryota</taxon>
        <taxon>Viridiplantae</taxon>
        <taxon>Streptophyta</taxon>
        <taxon>Embryophyta</taxon>
        <taxon>Tracheophyta</taxon>
        <taxon>Spermatophyta</taxon>
        <taxon>Magnoliopsida</taxon>
        <taxon>eudicotyledons</taxon>
        <taxon>Gunneridae</taxon>
        <taxon>Pentapetalae</taxon>
        <taxon>rosids</taxon>
        <taxon>fabids</taxon>
        <taxon>Rosales</taxon>
        <taxon>Rosaceae</taxon>
        <taxon>Amygdaloideae</taxon>
        <taxon>Maleae</taxon>
        <taxon>Pyrus</taxon>
    </lineage>
</organism>
<dbReference type="EMBL" id="SMOL01000695">
    <property type="protein sequence ID" value="KAB2601055.1"/>
    <property type="molecule type" value="Genomic_DNA"/>
</dbReference>
<keyword evidence="2" id="KW-1185">Reference proteome</keyword>
<protein>
    <submittedName>
        <fullName evidence="1">Uncharacterized protein</fullName>
    </submittedName>
</protein>
<evidence type="ECO:0000313" key="2">
    <source>
        <dbReference type="Proteomes" id="UP000327157"/>
    </source>
</evidence>
<reference evidence="2" key="2">
    <citation type="submission" date="2019-10" db="EMBL/GenBank/DDBJ databases">
        <title>A de novo genome assembly of a pear dwarfing rootstock.</title>
        <authorList>
            <person name="Wang F."/>
            <person name="Wang J."/>
            <person name="Li S."/>
            <person name="Zhang Y."/>
            <person name="Fang M."/>
            <person name="Ma L."/>
            <person name="Zhao Y."/>
            <person name="Jiang S."/>
        </authorList>
    </citation>
    <scope>NUCLEOTIDE SEQUENCE [LARGE SCALE GENOMIC DNA]</scope>
</reference>
<name>A0A5N5FD79_9ROSA</name>
<reference evidence="1 2" key="1">
    <citation type="submission" date="2019-09" db="EMBL/GenBank/DDBJ databases">
        <authorList>
            <person name="Ou C."/>
        </authorList>
    </citation>
    <scope>NUCLEOTIDE SEQUENCE [LARGE SCALE GENOMIC DNA]</scope>
    <source>
        <strain evidence="1">S2</strain>
        <tissue evidence="1">Leaf</tissue>
    </source>
</reference>
<sequence>MRTRRLTGPLTSPQSQISDLTLLVVLESRLHPGQVPDCHPPQSSLSHSVSFLTPHRFTHSVTLLTPQSALLLTAQGISEIEVSELGILNRDSEFGLLGNF</sequence>
<dbReference type="Proteomes" id="UP000327157">
    <property type="component" value="Chromosome 10"/>
</dbReference>
<proteinExistence type="predicted"/>
<accession>A0A5N5FD79</accession>